<dbReference type="FunFam" id="1.10.510.10:FF:000355">
    <property type="entry name" value="Integrin-linked protein kinase family"/>
    <property type="match status" value="1"/>
</dbReference>
<dbReference type="Proteomes" id="UP001374535">
    <property type="component" value="Chromosome 1"/>
</dbReference>
<evidence type="ECO:0000256" key="7">
    <source>
        <dbReference type="ARBA" id="ARBA00023043"/>
    </source>
</evidence>
<sequence>MMKMMADRLEETIGEMRVWRREVEGDTVHRRDSYREEESRREARVKRVEVDTTVVCLEGKALNWYQWWESRMVVAVTWQMFRQALMGRFQVASSENPYEVLMGLRQRGSVLEYREQFELRSAPLRFADEEFMKGVFMNGLKEDIKAEVRLMGSGDLHVLMEVAQKVEERNRVLGRSMGFAGRGSGPGMTRSALPNRWAGPSETKEWAVGPNFSQGGSIHQKQLGGKGENAHSKSPTFSREGSTSSSNRRGMGYKRLTKEEENEKRRRGLCFRCDERYSPGHVCRNKQLHVILLGQEEGVEEDEAPSEKEEGDEVNLQLNVSSIAGMTSKNSLKLWGTIKGNKVIVMVDSGASHNFLSPRVVGELGIQIEETKGYFVEVGNGQRLGSQGVCRNVELQLPTLMVKQDFYLFELVGVDVILGYEWLKSLGKFSADLGKHLLEIQGDGTIIEVRGDPVLSRTVASLKAVMKELRNEGEAYYVELGMMSMWVPSNWDTPISVQQLVEEYADLFQEQRGLPPRRSCDHAIVQDFRHEVNLLVKLRHPNIVQFLGAVTDRKPLMLITEYLRGGDLHQYLKDKGALSPATAINFSMDIVRGMAYLHNEPNVIIHRDLKPRNVLLVNTSADHLKVGDFGLSKLITVQSSHDVYKMTGETGSYRYMAPEVFKHRRYDKKVDVYSFAMILYEMLEGEPPFANLEPYDGAKRAAEGQRPSFRSKGYINELQELTEQCWAHDMNQRPPFLEILKRLEKIKENLHSDHHWHLFAS</sequence>
<dbReference type="PANTHER" id="PTHR44329">
    <property type="entry name" value="SERINE/THREONINE-PROTEIN KINASE TNNI3K-RELATED"/>
    <property type="match status" value="1"/>
</dbReference>
<dbReference type="SUPFAM" id="SSF56112">
    <property type="entry name" value="Protein kinase-like (PK-like)"/>
    <property type="match status" value="1"/>
</dbReference>
<organism evidence="12 13">
    <name type="scientific">Vigna mungo</name>
    <name type="common">Black gram</name>
    <name type="synonym">Phaseolus mungo</name>
    <dbReference type="NCBI Taxonomy" id="3915"/>
    <lineage>
        <taxon>Eukaryota</taxon>
        <taxon>Viridiplantae</taxon>
        <taxon>Streptophyta</taxon>
        <taxon>Embryophyta</taxon>
        <taxon>Tracheophyta</taxon>
        <taxon>Spermatophyta</taxon>
        <taxon>Magnoliopsida</taxon>
        <taxon>eudicotyledons</taxon>
        <taxon>Gunneridae</taxon>
        <taxon>Pentapetalae</taxon>
        <taxon>rosids</taxon>
        <taxon>fabids</taxon>
        <taxon>Fabales</taxon>
        <taxon>Fabaceae</taxon>
        <taxon>Papilionoideae</taxon>
        <taxon>50 kb inversion clade</taxon>
        <taxon>NPAAA clade</taxon>
        <taxon>indigoferoid/millettioid clade</taxon>
        <taxon>Phaseoleae</taxon>
        <taxon>Vigna</taxon>
    </lineage>
</organism>
<dbReference type="Gene3D" id="1.10.510.10">
    <property type="entry name" value="Transferase(Phosphotransferase) domain 1"/>
    <property type="match status" value="1"/>
</dbReference>
<evidence type="ECO:0000259" key="11">
    <source>
        <dbReference type="PROSITE" id="PS50011"/>
    </source>
</evidence>
<dbReference type="GO" id="GO:0005524">
    <property type="term" value="F:ATP binding"/>
    <property type="evidence" value="ECO:0007669"/>
    <property type="project" value="UniProtKB-KW"/>
</dbReference>
<dbReference type="EC" id="2.7.11.1" evidence="1"/>
<evidence type="ECO:0000313" key="13">
    <source>
        <dbReference type="Proteomes" id="UP001374535"/>
    </source>
</evidence>
<evidence type="ECO:0000256" key="4">
    <source>
        <dbReference type="ARBA" id="ARBA00022741"/>
    </source>
</evidence>
<gene>
    <name evidence="12" type="ORF">V8G54_003818</name>
</gene>
<proteinExistence type="predicted"/>
<dbReference type="EMBL" id="CP144700">
    <property type="protein sequence ID" value="WVZ25274.1"/>
    <property type="molecule type" value="Genomic_DNA"/>
</dbReference>
<dbReference type="GO" id="GO:0004674">
    <property type="term" value="F:protein serine/threonine kinase activity"/>
    <property type="evidence" value="ECO:0007669"/>
    <property type="project" value="UniProtKB-EC"/>
</dbReference>
<comment type="catalytic activity">
    <reaction evidence="9">
        <text>L-seryl-[protein] + ATP = O-phospho-L-seryl-[protein] + ADP + H(+)</text>
        <dbReference type="Rhea" id="RHEA:17989"/>
        <dbReference type="Rhea" id="RHEA-COMP:9863"/>
        <dbReference type="Rhea" id="RHEA-COMP:11604"/>
        <dbReference type="ChEBI" id="CHEBI:15378"/>
        <dbReference type="ChEBI" id="CHEBI:29999"/>
        <dbReference type="ChEBI" id="CHEBI:30616"/>
        <dbReference type="ChEBI" id="CHEBI:83421"/>
        <dbReference type="ChEBI" id="CHEBI:456216"/>
        <dbReference type="EC" id="2.7.11.1"/>
    </reaction>
</comment>
<dbReference type="Pfam" id="PF03732">
    <property type="entry name" value="Retrotrans_gag"/>
    <property type="match status" value="1"/>
</dbReference>
<keyword evidence="2" id="KW-0808">Transferase</keyword>
<keyword evidence="5" id="KW-0418">Kinase</keyword>
<evidence type="ECO:0000256" key="8">
    <source>
        <dbReference type="ARBA" id="ARBA00047899"/>
    </source>
</evidence>
<keyword evidence="6" id="KW-0067">ATP-binding</keyword>
<feature type="compositionally biased region" description="Polar residues" evidence="10">
    <location>
        <begin position="232"/>
        <end position="248"/>
    </location>
</feature>
<evidence type="ECO:0000256" key="1">
    <source>
        <dbReference type="ARBA" id="ARBA00012513"/>
    </source>
</evidence>
<dbReference type="SUPFAM" id="SSF50630">
    <property type="entry name" value="Acid proteases"/>
    <property type="match status" value="1"/>
</dbReference>
<feature type="region of interest" description="Disordered" evidence="10">
    <location>
        <begin position="206"/>
        <end position="260"/>
    </location>
</feature>
<keyword evidence="4" id="KW-0547">Nucleotide-binding</keyword>
<dbReference type="Pfam" id="PF08284">
    <property type="entry name" value="RVP_2"/>
    <property type="match status" value="1"/>
</dbReference>
<feature type="compositionally biased region" description="Polar residues" evidence="10">
    <location>
        <begin position="211"/>
        <end position="220"/>
    </location>
</feature>
<reference evidence="12 13" key="1">
    <citation type="journal article" date="2023" name="Life. Sci Alliance">
        <title>Evolutionary insights into 3D genome organization and epigenetic landscape of Vigna mungo.</title>
        <authorList>
            <person name="Junaid A."/>
            <person name="Singh B."/>
            <person name="Bhatia S."/>
        </authorList>
    </citation>
    <scope>NUCLEOTIDE SEQUENCE [LARGE SCALE GENOMIC DNA]</scope>
    <source>
        <strain evidence="12">Urdbean</strain>
    </source>
</reference>
<keyword evidence="3" id="KW-0677">Repeat</keyword>
<keyword evidence="7" id="KW-0040">ANK repeat</keyword>
<evidence type="ECO:0000256" key="5">
    <source>
        <dbReference type="ARBA" id="ARBA00022777"/>
    </source>
</evidence>
<dbReference type="Gene3D" id="2.40.70.10">
    <property type="entry name" value="Acid Proteases"/>
    <property type="match status" value="1"/>
</dbReference>
<dbReference type="InterPro" id="IPR000719">
    <property type="entry name" value="Prot_kinase_dom"/>
</dbReference>
<evidence type="ECO:0000256" key="6">
    <source>
        <dbReference type="ARBA" id="ARBA00022840"/>
    </source>
</evidence>
<protein>
    <recommendedName>
        <fullName evidence="1">non-specific serine/threonine protein kinase</fullName>
        <ecNumber evidence="1">2.7.11.1</ecNumber>
    </recommendedName>
</protein>
<dbReference type="AlphaFoldDB" id="A0AAQ3PDF6"/>
<dbReference type="InterPro" id="IPR051681">
    <property type="entry name" value="Ser/Thr_Kinases-Pseudokinases"/>
</dbReference>
<dbReference type="CDD" id="cd00303">
    <property type="entry name" value="retropepsin_like"/>
    <property type="match status" value="1"/>
</dbReference>
<evidence type="ECO:0000256" key="2">
    <source>
        <dbReference type="ARBA" id="ARBA00022679"/>
    </source>
</evidence>
<dbReference type="PROSITE" id="PS00108">
    <property type="entry name" value="PROTEIN_KINASE_ST"/>
    <property type="match status" value="1"/>
</dbReference>
<comment type="catalytic activity">
    <reaction evidence="8">
        <text>L-threonyl-[protein] + ATP = O-phospho-L-threonyl-[protein] + ADP + H(+)</text>
        <dbReference type="Rhea" id="RHEA:46608"/>
        <dbReference type="Rhea" id="RHEA-COMP:11060"/>
        <dbReference type="Rhea" id="RHEA-COMP:11605"/>
        <dbReference type="ChEBI" id="CHEBI:15378"/>
        <dbReference type="ChEBI" id="CHEBI:30013"/>
        <dbReference type="ChEBI" id="CHEBI:30616"/>
        <dbReference type="ChEBI" id="CHEBI:61977"/>
        <dbReference type="ChEBI" id="CHEBI:456216"/>
        <dbReference type="EC" id="2.7.11.1"/>
    </reaction>
</comment>
<dbReference type="InterPro" id="IPR021109">
    <property type="entry name" value="Peptidase_aspartic_dom_sf"/>
</dbReference>
<evidence type="ECO:0000256" key="10">
    <source>
        <dbReference type="SAM" id="MobiDB-lite"/>
    </source>
</evidence>
<dbReference type="InterPro" id="IPR008271">
    <property type="entry name" value="Ser/Thr_kinase_AS"/>
</dbReference>
<accession>A0AAQ3PDF6</accession>
<dbReference type="InterPro" id="IPR001245">
    <property type="entry name" value="Ser-Thr/Tyr_kinase_cat_dom"/>
</dbReference>
<feature type="domain" description="Protein kinase" evidence="11">
    <location>
        <begin position="435"/>
        <end position="757"/>
    </location>
</feature>
<dbReference type="FunFam" id="3.30.200.20:FF:000180">
    <property type="entry name" value="serine/threonine-protein kinase STY46-like"/>
    <property type="match status" value="1"/>
</dbReference>
<dbReference type="SMART" id="SM00220">
    <property type="entry name" value="S_TKc"/>
    <property type="match status" value="1"/>
</dbReference>
<evidence type="ECO:0000256" key="3">
    <source>
        <dbReference type="ARBA" id="ARBA00022737"/>
    </source>
</evidence>
<dbReference type="GO" id="GO:0005737">
    <property type="term" value="C:cytoplasm"/>
    <property type="evidence" value="ECO:0007669"/>
    <property type="project" value="UniProtKB-ARBA"/>
</dbReference>
<dbReference type="PANTHER" id="PTHR44329:SF289">
    <property type="entry name" value="SERINE_THREONINE-PROTEIN KINASE VIK"/>
    <property type="match status" value="1"/>
</dbReference>
<dbReference type="InterPro" id="IPR005162">
    <property type="entry name" value="Retrotrans_gag_dom"/>
</dbReference>
<evidence type="ECO:0000256" key="9">
    <source>
        <dbReference type="ARBA" id="ARBA00048679"/>
    </source>
</evidence>
<dbReference type="InterPro" id="IPR011009">
    <property type="entry name" value="Kinase-like_dom_sf"/>
</dbReference>
<name>A0AAQ3PDF6_VIGMU</name>
<keyword evidence="13" id="KW-1185">Reference proteome</keyword>
<dbReference type="PROSITE" id="PS50011">
    <property type="entry name" value="PROTEIN_KINASE_DOM"/>
    <property type="match status" value="1"/>
</dbReference>
<dbReference type="Pfam" id="PF07714">
    <property type="entry name" value="PK_Tyr_Ser-Thr"/>
    <property type="match status" value="1"/>
</dbReference>
<evidence type="ECO:0000313" key="12">
    <source>
        <dbReference type="EMBL" id="WVZ25274.1"/>
    </source>
</evidence>
<dbReference type="CDD" id="cd13999">
    <property type="entry name" value="STKc_MAP3K-like"/>
    <property type="match status" value="1"/>
</dbReference>